<sequence length="112" mass="13650">MNFYFILIVCFLHSIITIMATMSSLMEVERKIDFIIVKIDLYNMYLKHYWGQKELSDSKILEIERILILKENLVKRLFTHIRHLRYVPFSVVSVFFEERVFIRHTLMNDVYV</sequence>
<accession>S5DSY0</accession>
<name>S5DSY0_9VIRU</name>
<dbReference type="EMBL" id="KC752227">
    <property type="protein sequence ID" value="AGQ20135.1"/>
    <property type="molecule type" value="Genomic_DNA"/>
</dbReference>
<evidence type="ECO:0000256" key="1">
    <source>
        <dbReference type="SAM" id="Phobius"/>
    </source>
</evidence>
<protein>
    <submittedName>
        <fullName evidence="2">AsIV-cont00021-ORF1</fullName>
    </submittedName>
</protein>
<keyword evidence="1" id="KW-0472">Membrane</keyword>
<reference evidence="2" key="1">
    <citation type="journal article" date="2013" name="J. Gen. Virol.">
        <title>Ultrastructural and genomic characterization of a second banchine polydnavirus confirms the existence of shared features within this ichnovirus lineage.</title>
        <authorList>
            <person name="Djoumad A."/>
            <person name="Stoltz D."/>
            <person name="Beliveau C."/>
            <person name="Boyle B."/>
            <person name="Kuhn L."/>
            <person name="Cusson M."/>
        </authorList>
    </citation>
    <scope>NUCLEOTIDE SEQUENCE</scope>
</reference>
<evidence type="ECO:0000313" key="2">
    <source>
        <dbReference type="EMBL" id="AGQ20135.1"/>
    </source>
</evidence>
<organism evidence="2">
    <name type="scientific">Apophua simplicipes ichnovirus</name>
    <dbReference type="NCBI Taxonomy" id="1329648"/>
    <lineage>
        <taxon>Viruses</taxon>
        <taxon>Viruses incertae sedis</taxon>
        <taxon>Polydnaviriformidae</taxon>
        <taxon>Ichnoviriform</taxon>
    </lineage>
</organism>
<proteinExistence type="predicted"/>
<keyword evidence="1" id="KW-0812">Transmembrane</keyword>
<keyword evidence="1" id="KW-1133">Transmembrane helix</keyword>
<feature type="transmembrane region" description="Helical" evidence="1">
    <location>
        <begin position="6"/>
        <end position="26"/>
    </location>
</feature>